<feature type="domain" description="MULE transposase" evidence="1">
    <location>
        <begin position="199"/>
        <end position="251"/>
    </location>
</feature>
<reference evidence="2 3" key="1">
    <citation type="journal article" date="2017" name="Nat. Commun.">
        <title>Genome assembly with in vitro proximity ligation data and whole-genome triplication in lettuce.</title>
        <authorList>
            <person name="Reyes-Chin-Wo S."/>
            <person name="Wang Z."/>
            <person name="Yang X."/>
            <person name="Kozik A."/>
            <person name="Arikit S."/>
            <person name="Song C."/>
            <person name="Xia L."/>
            <person name="Froenicke L."/>
            <person name="Lavelle D.O."/>
            <person name="Truco M.J."/>
            <person name="Xia R."/>
            <person name="Zhu S."/>
            <person name="Xu C."/>
            <person name="Xu H."/>
            <person name="Xu X."/>
            <person name="Cox K."/>
            <person name="Korf I."/>
            <person name="Meyers B.C."/>
            <person name="Michelmore R.W."/>
        </authorList>
    </citation>
    <scope>NUCLEOTIDE SEQUENCE [LARGE SCALE GENOMIC DNA]</scope>
    <source>
        <strain evidence="3">cv. Salinas</strain>
        <tissue evidence="2">Seedlings</tissue>
    </source>
</reference>
<accession>A0A9R1V0N7</accession>
<keyword evidence="3" id="KW-1185">Reference proteome</keyword>
<proteinExistence type="predicted"/>
<evidence type="ECO:0000313" key="3">
    <source>
        <dbReference type="Proteomes" id="UP000235145"/>
    </source>
</evidence>
<dbReference type="EMBL" id="NBSK02000007">
    <property type="protein sequence ID" value="KAJ0196724.1"/>
    <property type="molecule type" value="Genomic_DNA"/>
</dbReference>
<protein>
    <recommendedName>
        <fullName evidence="1">MULE transposase domain-containing protein</fullName>
    </recommendedName>
</protein>
<dbReference type="Proteomes" id="UP000235145">
    <property type="component" value="Unassembled WGS sequence"/>
</dbReference>
<organism evidence="2 3">
    <name type="scientific">Lactuca sativa</name>
    <name type="common">Garden lettuce</name>
    <dbReference type="NCBI Taxonomy" id="4236"/>
    <lineage>
        <taxon>Eukaryota</taxon>
        <taxon>Viridiplantae</taxon>
        <taxon>Streptophyta</taxon>
        <taxon>Embryophyta</taxon>
        <taxon>Tracheophyta</taxon>
        <taxon>Spermatophyta</taxon>
        <taxon>Magnoliopsida</taxon>
        <taxon>eudicotyledons</taxon>
        <taxon>Gunneridae</taxon>
        <taxon>Pentapetalae</taxon>
        <taxon>asterids</taxon>
        <taxon>campanulids</taxon>
        <taxon>Asterales</taxon>
        <taxon>Asteraceae</taxon>
        <taxon>Cichorioideae</taxon>
        <taxon>Cichorieae</taxon>
        <taxon>Lactucinae</taxon>
        <taxon>Lactuca</taxon>
    </lineage>
</organism>
<comment type="caution">
    <text evidence="2">The sequence shown here is derived from an EMBL/GenBank/DDBJ whole genome shotgun (WGS) entry which is preliminary data.</text>
</comment>
<name>A0A9R1V0N7_LACSA</name>
<sequence>MLGLKNIELFYIKAYDMFNLFGINLSARDEDVSTKKSGEYKTTNTIRASESRKTNCKFELQGKYSKVLDRWTLRVKCDQHNHEPAQHMEGHPFVRRLSVDENRLVANLTRKHVAPRHILSTLKEQNENNVSVIKTIYNAQQKIRMHEKAGKTPMQVLMSILHNNNYIYELTTGASNELENLFFVHPTSWKIWRAFPHANYTWVLNCLSSTLENCMLPRVIITDRELALINACETVFPDAARLLCRWHIKQNILKHCNKIIKLKNDQEPFRIQWMLLVTSINESFENNRCYRYNHHNLKCFRLLRGFVSNEALDIILGEFQRLNDLNSDSSNCGCKLRNSCGLPCACILSGYSNSGSYVQLPHVKLDISDIKLDISDTTPVVDDNFLCDDIVAKIKESFKKQSKAGKQAYMRKLQEIYDPQKTDIGFNEA</sequence>
<gene>
    <name evidence="2" type="ORF">LSAT_V11C700344410</name>
</gene>
<dbReference type="PANTHER" id="PTHR31569">
    <property type="entry name" value="SWIM-TYPE DOMAIN-CONTAINING PROTEIN"/>
    <property type="match status" value="1"/>
</dbReference>
<dbReference type="AlphaFoldDB" id="A0A9R1V0N7"/>
<dbReference type="Pfam" id="PF10551">
    <property type="entry name" value="MULE"/>
    <property type="match status" value="1"/>
</dbReference>
<dbReference type="PANTHER" id="PTHR31569:SF4">
    <property type="entry name" value="SWIM-TYPE DOMAIN-CONTAINING PROTEIN"/>
    <property type="match status" value="1"/>
</dbReference>
<dbReference type="InterPro" id="IPR052579">
    <property type="entry name" value="Zinc_finger_SWIM"/>
</dbReference>
<evidence type="ECO:0000259" key="1">
    <source>
        <dbReference type="Pfam" id="PF10551"/>
    </source>
</evidence>
<dbReference type="InterPro" id="IPR018289">
    <property type="entry name" value="MULE_transposase_dom"/>
</dbReference>
<evidence type="ECO:0000313" key="2">
    <source>
        <dbReference type="EMBL" id="KAJ0196724.1"/>
    </source>
</evidence>